<accession>A0ABY5DLI7</accession>
<evidence type="ECO:0000313" key="1">
    <source>
        <dbReference type="EMBL" id="UTC24637.1"/>
    </source>
</evidence>
<name>A0ABY5DLI7_9GAMM</name>
<sequence length="254" mass="29704">MINGIILHRDTLFSRILQVHHPKKIVAISVTDLINEVKIRYCLHTGHLWAYRGKEFNISDMFLYQEVFFSLGIGLAHYAIADQDYVECAWQSYLLSVQASCQTINPITPAQMSVSTYQTPNLLMLAKKAGLQVPRYSLFEQPNYLAQGYNKLWFQPHTRWGKVLYLEQMNGVWYYVPFSYHPDYGLRLTMELPDKLVRQLTSLVLSLSVYFGEFYFKYNSGLYTFYGLSPVLSESKYRYHELNHFAKTIMEDVV</sequence>
<protein>
    <submittedName>
        <fullName evidence="1">Uncharacterized protein</fullName>
    </submittedName>
</protein>
<keyword evidence="2" id="KW-1185">Reference proteome</keyword>
<proteinExistence type="predicted"/>
<gene>
    <name evidence="1" type="ORF">MMH89_00455</name>
</gene>
<reference evidence="1 2" key="1">
    <citation type="journal article" date="2022" name="Nat. Microbiol.">
        <title>The microbiome of a bacterivorous marine choanoflagellate contains a resource-demanding obligate bacterial associate.</title>
        <authorList>
            <person name="Needham D.M."/>
            <person name="Poirier C."/>
            <person name="Bachy C."/>
            <person name="George E.E."/>
            <person name="Wilken S."/>
            <person name="Yung C.C.M."/>
            <person name="Limardo A.J."/>
            <person name="Morando M."/>
            <person name="Sudek L."/>
            <person name="Malmstrom R.R."/>
            <person name="Keeling P.J."/>
            <person name="Santoro A.E."/>
            <person name="Worden A.Z."/>
        </authorList>
    </citation>
    <scope>NUCLEOTIDE SEQUENCE [LARGE SCALE GENOMIC DNA]</scope>
    <source>
        <strain evidence="1 2">Comchoano-1</strain>
    </source>
</reference>
<organism evidence="1 2">
    <name type="scientific">Candidatus Comchoanobacter bicostacola</name>
    <dbReference type="NCBI Taxonomy" id="2919598"/>
    <lineage>
        <taxon>Bacteria</taxon>
        <taxon>Pseudomonadati</taxon>
        <taxon>Pseudomonadota</taxon>
        <taxon>Gammaproteobacteria</taxon>
        <taxon>Candidatus Comchoanobacterales</taxon>
        <taxon>Candidatus Comchoanobacteraceae</taxon>
        <taxon>Candidatus Comchoanobacter</taxon>
    </lineage>
</organism>
<dbReference type="RefSeq" id="WP_258568422.1">
    <property type="nucleotide sequence ID" value="NZ_CP092900.1"/>
</dbReference>
<dbReference type="Proteomes" id="UP001055955">
    <property type="component" value="Chromosome"/>
</dbReference>
<dbReference type="EMBL" id="CP092900">
    <property type="protein sequence ID" value="UTC24637.1"/>
    <property type="molecule type" value="Genomic_DNA"/>
</dbReference>
<evidence type="ECO:0000313" key="2">
    <source>
        <dbReference type="Proteomes" id="UP001055955"/>
    </source>
</evidence>